<dbReference type="PANTHER" id="PTHR45967:SF29">
    <property type="entry name" value="BZIP DOMAIN-CONTAINING PROTEIN"/>
    <property type="match status" value="1"/>
</dbReference>
<dbReference type="GO" id="GO:0005634">
    <property type="term" value="C:nucleus"/>
    <property type="evidence" value="ECO:0007669"/>
    <property type="project" value="UniProtKB-SubCell"/>
</dbReference>
<keyword evidence="3" id="KW-0805">Transcription regulation</keyword>
<dbReference type="EMBL" id="HG994367">
    <property type="protein sequence ID" value="CAF1700044.1"/>
    <property type="molecule type" value="Genomic_DNA"/>
</dbReference>
<dbReference type="Proteomes" id="UP001295469">
    <property type="component" value="Chromosome C03"/>
</dbReference>
<organism evidence="10">
    <name type="scientific">Brassica napus</name>
    <name type="common">Rape</name>
    <dbReference type="NCBI Taxonomy" id="3708"/>
    <lineage>
        <taxon>Eukaryota</taxon>
        <taxon>Viridiplantae</taxon>
        <taxon>Streptophyta</taxon>
        <taxon>Embryophyta</taxon>
        <taxon>Tracheophyta</taxon>
        <taxon>Spermatophyta</taxon>
        <taxon>Magnoliopsida</taxon>
        <taxon>eudicotyledons</taxon>
        <taxon>Gunneridae</taxon>
        <taxon>Pentapetalae</taxon>
        <taxon>rosids</taxon>
        <taxon>malvids</taxon>
        <taxon>Brassicales</taxon>
        <taxon>Brassicaceae</taxon>
        <taxon>Brassiceae</taxon>
        <taxon>Brassica</taxon>
    </lineage>
</organism>
<proteinExistence type="inferred from homology"/>
<evidence type="ECO:0000256" key="6">
    <source>
        <dbReference type="ARBA" id="ARBA00023242"/>
    </source>
</evidence>
<dbReference type="GO" id="GO:0003700">
    <property type="term" value="F:DNA-binding transcription factor activity"/>
    <property type="evidence" value="ECO:0007669"/>
    <property type="project" value="InterPro"/>
</dbReference>
<comment type="similarity">
    <text evidence="2">Belongs to the bZIP family.</text>
</comment>
<dbReference type="Pfam" id="PF16596">
    <property type="entry name" value="MFMR_assoc"/>
    <property type="match status" value="1"/>
</dbReference>
<comment type="subcellular location">
    <subcellularLocation>
        <location evidence="1">Nucleus</location>
    </subcellularLocation>
</comment>
<evidence type="ECO:0000259" key="9">
    <source>
        <dbReference type="PROSITE" id="PS00036"/>
    </source>
</evidence>
<keyword evidence="6" id="KW-0539">Nucleus</keyword>
<feature type="region of interest" description="Disordered" evidence="8">
    <location>
        <begin position="1"/>
        <end position="44"/>
    </location>
</feature>
<dbReference type="CDD" id="cd14702">
    <property type="entry name" value="bZIP_plant_GBF1"/>
    <property type="match status" value="1"/>
</dbReference>
<feature type="domain" description="BZIP" evidence="9">
    <location>
        <begin position="358"/>
        <end position="373"/>
    </location>
</feature>
<dbReference type="SMART" id="SM00338">
    <property type="entry name" value="BRLZ"/>
    <property type="match status" value="1"/>
</dbReference>
<sequence>MEKSSKEKEPKQPSSSSAPPSSQEPSSAVSAGVATPDWSGFQASSAPMQPHGFVTSSPQPHLYMWGVQHMMPPHPYVTMYPPGGMYAHPSMPPGSYPNSPYAMPSPNGVTEASVSSSHFSSNGTLLAFCRCWIINETYACMQGNTTGGTEGDSKRSDVKEKLPIRRSKRILNMMRGKNSGASANNGAYSKRHVTFLDLGRVLLMVRVKEVMQTIKMTQDLDKTGRMRMLYCFANSPEAASENGGCANGPQNGSVGTPLPTVSQKVPIMPNTAPGVPGPPTNLNIGMGYWGAPIPGMHGKVSTPVPGVFAQMSRDGGHSQHWLQVCTCALVFLIKEYFGPQTQNCLCCNQDERELKRQRRKQSNREAAHRSRLRKQVTKNLLLEFLLSFPNYGQGRVFCMFQAECDELAQYTEVLNAENASLRAEMNRLKSQREELTSENTSLKDLLLSFPPLEGINMDKDDQEPDTNQTGFIETKFVSYKDST</sequence>
<evidence type="ECO:0000313" key="10">
    <source>
        <dbReference type="EMBL" id="CAF1700044.1"/>
    </source>
</evidence>
<dbReference type="PROSITE" id="PS00036">
    <property type="entry name" value="BZIP_BASIC"/>
    <property type="match status" value="1"/>
</dbReference>
<dbReference type="Pfam" id="PF07777">
    <property type="entry name" value="MFMR"/>
    <property type="match status" value="1"/>
</dbReference>
<accession>A0A816I8R6</accession>
<feature type="compositionally biased region" description="Low complexity" evidence="8">
    <location>
        <begin position="12"/>
        <end position="28"/>
    </location>
</feature>
<evidence type="ECO:0000256" key="5">
    <source>
        <dbReference type="ARBA" id="ARBA00023163"/>
    </source>
</evidence>
<name>A0A816I8R6_BRANA</name>
<reference evidence="10" key="1">
    <citation type="submission" date="2021-01" db="EMBL/GenBank/DDBJ databases">
        <authorList>
            <consortium name="Genoscope - CEA"/>
            <person name="William W."/>
        </authorList>
    </citation>
    <scope>NUCLEOTIDE SEQUENCE</scope>
</reference>
<feature type="compositionally biased region" description="Basic and acidic residues" evidence="8">
    <location>
        <begin position="1"/>
        <end position="11"/>
    </location>
</feature>
<keyword evidence="4" id="KW-0238">DNA-binding</keyword>
<evidence type="ECO:0000256" key="4">
    <source>
        <dbReference type="ARBA" id="ARBA00023125"/>
    </source>
</evidence>
<dbReference type="PANTHER" id="PTHR45967">
    <property type="entry name" value="G-BOX-BINDING FACTOR 3-RELATED"/>
    <property type="match status" value="1"/>
</dbReference>
<evidence type="ECO:0000256" key="8">
    <source>
        <dbReference type="SAM" id="MobiDB-lite"/>
    </source>
</evidence>
<dbReference type="InterPro" id="IPR045314">
    <property type="entry name" value="bZIP_plant_GBF1"/>
</dbReference>
<protein>
    <submittedName>
        <fullName evidence="10">(rape) hypothetical protein</fullName>
    </submittedName>
</protein>
<dbReference type="Pfam" id="PF00170">
    <property type="entry name" value="bZIP_1"/>
    <property type="match status" value="1"/>
</dbReference>
<evidence type="ECO:0000256" key="2">
    <source>
        <dbReference type="ARBA" id="ARBA00007163"/>
    </source>
</evidence>
<dbReference type="InterPro" id="IPR044827">
    <property type="entry name" value="GBF-like"/>
</dbReference>
<evidence type="ECO:0000256" key="7">
    <source>
        <dbReference type="SAM" id="Coils"/>
    </source>
</evidence>
<keyword evidence="7" id="KW-0175">Coiled coil</keyword>
<gene>
    <name evidence="10" type="ORF">DARMORV10_C03P22790.1</name>
</gene>
<dbReference type="InterPro" id="IPR012900">
    <property type="entry name" value="MFMR"/>
</dbReference>
<dbReference type="GO" id="GO:0000976">
    <property type="term" value="F:transcription cis-regulatory region binding"/>
    <property type="evidence" value="ECO:0007669"/>
    <property type="project" value="UniProtKB-ARBA"/>
</dbReference>
<keyword evidence="5" id="KW-0804">Transcription</keyword>
<feature type="coiled-coil region" evidence="7">
    <location>
        <begin position="411"/>
        <end position="445"/>
    </location>
</feature>
<evidence type="ECO:0000256" key="1">
    <source>
        <dbReference type="ARBA" id="ARBA00004123"/>
    </source>
</evidence>
<evidence type="ECO:0000256" key="3">
    <source>
        <dbReference type="ARBA" id="ARBA00023015"/>
    </source>
</evidence>
<dbReference type="AlphaFoldDB" id="A0A816I8R6"/>
<dbReference type="InterPro" id="IPR004827">
    <property type="entry name" value="bZIP"/>
</dbReference>